<dbReference type="Pfam" id="PF00793">
    <property type="entry name" value="DAHP_synth_1"/>
    <property type="match status" value="1"/>
</dbReference>
<dbReference type="InterPro" id="IPR006218">
    <property type="entry name" value="DAHP1/KDSA"/>
</dbReference>
<organism evidence="4 5">
    <name type="scientific">Herpetosiphon aurantiacus (strain ATCC 23779 / DSM 785 / 114-95)</name>
    <dbReference type="NCBI Taxonomy" id="316274"/>
    <lineage>
        <taxon>Bacteria</taxon>
        <taxon>Bacillati</taxon>
        <taxon>Chloroflexota</taxon>
        <taxon>Chloroflexia</taxon>
        <taxon>Herpetosiphonales</taxon>
        <taxon>Herpetosiphonaceae</taxon>
        <taxon>Herpetosiphon</taxon>
    </lineage>
</organism>
<dbReference type="PANTHER" id="PTHR43018:SF1">
    <property type="entry name" value="PROTEIN AROA(G)"/>
    <property type="match status" value="1"/>
</dbReference>
<proteinExistence type="predicted"/>
<dbReference type="Gene3D" id="3.20.20.70">
    <property type="entry name" value="Aldolase class I"/>
    <property type="match status" value="1"/>
</dbReference>
<dbReference type="GO" id="GO:0016832">
    <property type="term" value="F:aldehyde-lyase activity"/>
    <property type="evidence" value="ECO:0007669"/>
    <property type="project" value="InterPro"/>
</dbReference>
<dbReference type="InParanoid" id="A9B113"/>
<evidence type="ECO:0000313" key="4">
    <source>
        <dbReference type="EMBL" id="ABX05291.1"/>
    </source>
</evidence>
<dbReference type="AlphaFoldDB" id="A9B113"/>
<dbReference type="EC" id="2.5.1.54" evidence="4"/>
<dbReference type="InterPro" id="IPR006268">
    <property type="entry name" value="DAHP_syn_2"/>
</dbReference>
<dbReference type="STRING" id="316274.Haur_2653"/>
<dbReference type="InterPro" id="IPR013785">
    <property type="entry name" value="Aldolase_TIM"/>
</dbReference>
<dbReference type="HOGENOM" id="CLU_062599_0_0_0"/>
<sequence length="355" mass="38569">MHYPMRGCMLVVMDAHATPEDIQAVCTVIEDMGLQANTMPGPTRTAIGITGNKGAIAEAARLKLMPGVRDVIRVTAPYKLVSREYREADTIIEINGVQIGGPSLVVMAGPCSVEGRKQLLTTAEAVKAAGATILRGGAFKPRTSPYSFQGMGEDGLKLLAEARELTGMPVITEVMDTEQVDLVAEYADILQLGARNMQNFALLKRVGRTRRPVMLKRGLSSTVKDWLLSAEYIMAEGNQAVILCERGIRTFDDHSRGTFDLSVVPVLRELTHLPIIVDPSHATGRWQSILPMARAGIASGADGLMIEVHPNPAEAWSDGEQSLLPERFVELMEQVERIADAMDRPIQGRTKAATV</sequence>
<dbReference type="Pfam" id="PF18152">
    <property type="entry name" value="DAHP_snth_FXD"/>
    <property type="match status" value="1"/>
</dbReference>
<keyword evidence="5" id="KW-1185">Reference proteome</keyword>
<evidence type="ECO:0000259" key="2">
    <source>
        <dbReference type="Pfam" id="PF00793"/>
    </source>
</evidence>
<evidence type="ECO:0000313" key="5">
    <source>
        <dbReference type="Proteomes" id="UP000000787"/>
    </source>
</evidence>
<dbReference type="SUPFAM" id="SSF51569">
    <property type="entry name" value="Aldolase"/>
    <property type="match status" value="1"/>
</dbReference>
<feature type="domain" description="DAHP synthase ferredoxin-like" evidence="3">
    <location>
        <begin position="9"/>
        <end position="75"/>
    </location>
</feature>
<dbReference type="NCBIfam" id="NF006421">
    <property type="entry name" value="PRK08673.1"/>
    <property type="match status" value="1"/>
</dbReference>
<dbReference type="Proteomes" id="UP000000787">
    <property type="component" value="Chromosome"/>
</dbReference>
<dbReference type="eggNOG" id="COG2876">
    <property type="taxonomic scope" value="Bacteria"/>
</dbReference>
<reference evidence="4 5" key="1">
    <citation type="journal article" date="2011" name="Stand. Genomic Sci.">
        <title>Complete genome sequence of the filamentous gliding predatory bacterium Herpetosiphon aurantiacus type strain (114-95(T)).</title>
        <authorList>
            <person name="Kiss H."/>
            <person name="Nett M."/>
            <person name="Domin N."/>
            <person name="Martin K."/>
            <person name="Maresca J.A."/>
            <person name="Copeland A."/>
            <person name="Lapidus A."/>
            <person name="Lucas S."/>
            <person name="Berry K.W."/>
            <person name="Glavina Del Rio T."/>
            <person name="Dalin E."/>
            <person name="Tice H."/>
            <person name="Pitluck S."/>
            <person name="Richardson P."/>
            <person name="Bruce D."/>
            <person name="Goodwin L."/>
            <person name="Han C."/>
            <person name="Detter J.C."/>
            <person name="Schmutz J."/>
            <person name="Brettin T."/>
            <person name="Land M."/>
            <person name="Hauser L."/>
            <person name="Kyrpides N.C."/>
            <person name="Ivanova N."/>
            <person name="Goker M."/>
            <person name="Woyke T."/>
            <person name="Klenk H.P."/>
            <person name="Bryant D.A."/>
        </authorList>
    </citation>
    <scope>NUCLEOTIDE SEQUENCE [LARGE SCALE GENOMIC DNA]</scope>
    <source>
        <strain evidence="5">ATCC 23779 / DSM 785 / 114-95</strain>
    </source>
</reference>
<dbReference type="PANTHER" id="PTHR43018">
    <property type="entry name" value="PHOSPHO-2-DEHYDRO-3-DEOXYHEPTONATE ALDOLASE"/>
    <property type="match status" value="1"/>
</dbReference>
<dbReference type="EMBL" id="CP000875">
    <property type="protein sequence ID" value="ABX05291.1"/>
    <property type="molecule type" value="Genomic_DNA"/>
</dbReference>
<dbReference type="Gene3D" id="3.30.70.1140">
    <property type="entry name" value="Phospho-2-dehydro-3-deoxyheptonate aldolase, domain 1"/>
    <property type="match status" value="1"/>
</dbReference>
<dbReference type="GO" id="GO:0009073">
    <property type="term" value="P:aromatic amino acid family biosynthetic process"/>
    <property type="evidence" value="ECO:0007669"/>
    <property type="project" value="InterPro"/>
</dbReference>
<feature type="domain" description="DAHP synthetase I/KDSA" evidence="2">
    <location>
        <begin position="92"/>
        <end position="338"/>
    </location>
</feature>
<protein>
    <submittedName>
        <fullName evidence="4">Phospho-2-dehydro-3-deoxyheptonate aldolase</fullName>
        <ecNumber evidence="4">2.5.1.54</ecNumber>
    </submittedName>
</protein>
<dbReference type="BioCyc" id="HAUR316274:GHYA-2683-MONOMER"/>
<keyword evidence="1 4" id="KW-0808">Transferase</keyword>
<dbReference type="FunCoup" id="A9B113">
    <property type="interactions" value="335"/>
</dbReference>
<evidence type="ECO:0000259" key="3">
    <source>
        <dbReference type="Pfam" id="PF18152"/>
    </source>
</evidence>
<gene>
    <name evidence="4" type="ordered locus">Haur_2653</name>
</gene>
<dbReference type="NCBIfam" id="TIGR01361">
    <property type="entry name" value="DAHP_synth_Bsub"/>
    <property type="match status" value="1"/>
</dbReference>
<dbReference type="InterPro" id="IPR041071">
    <property type="entry name" value="DAHP_snth_FXD"/>
</dbReference>
<evidence type="ECO:0000256" key="1">
    <source>
        <dbReference type="ARBA" id="ARBA00022679"/>
    </source>
</evidence>
<dbReference type="InterPro" id="IPR052899">
    <property type="entry name" value="Class-I_DAHP_synthase"/>
</dbReference>
<dbReference type="GO" id="GO:0003849">
    <property type="term" value="F:3-deoxy-7-phosphoheptulonate synthase activity"/>
    <property type="evidence" value="ECO:0007669"/>
    <property type="project" value="UniProtKB-EC"/>
</dbReference>
<dbReference type="KEGG" id="hau:Haur_2653"/>
<dbReference type="NCBIfam" id="NF009239">
    <property type="entry name" value="PRK12595.1"/>
    <property type="match status" value="1"/>
</dbReference>
<accession>A9B113</accession>
<name>A9B113_HERA2</name>